<dbReference type="Proteomes" id="UP000325577">
    <property type="component" value="Linkage Group LG1"/>
</dbReference>
<evidence type="ECO:0000256" key="1">
    <source>
        <dbReference type="ARBA" id="ARBA00005485"/>
    </source>
</evidence>
<reference evidence="5 6" key="1">
    <citation type="submission" date="2019-09" db="EMBL/GenBank/DDBJ databases">
        <title>A chromosome-level genome assembly of the Chinese tupelo Nyssa sinensis.</title>
        <authorList>
            <person name="Yang X."/>
            <person name="Kang M."/>
            <person name="Yang Y."/>
            <person name="Xiong H."/>
            <person name="Wang M."/>
            <person name="Zhang Z."/>
            <person name="Wang Z."/>
            <person name="Wu H."/>
            <person name="Ma T."/>
            <person name="Liu J."/>
            <person name="Xi Z."/>
        </authorList>
    </citation>
    <scope>NUCLEOTIDE SEQUENCE [LARGE SCALE GENOMIC DNA]</scope>
    <source>
        <strain evidence="5">J267</strain>
        <tissue evidence="5">Leaf</tissue>
    </source>
</reference>
<sequence>MEAKMTELQKMKEELERAKDDAMQSWLDSRPLIDELEKLQSILATAKNQSTMSSIAIPELESQLETANMCIKTKMEDELKVRAMMNEINQALDQSREEMEQIKLETDEERQGRSRLRQVLRLRRQTLQTLQLTLTAIRLDSEAFSASTAETLRYIGLSEMDNASVQLTLEEYDELTRRAEEEISLADWQSSVSMEQRLVAEASQYSALRRLEEIYSDNKSRKRNMEDEITRDGNATREAEEEGSRIRVGAHVNNRQIAFPKARAKFIAESSRGNFRPQRISKRRSTNVFLEKAPSFQPI</sequence>
<dbReference type="GO" id="GO:0005829">
    <property type="term" value="C:cytosol"/>
    <property type="evidence" value="ECO:0007669"/>
    <property type="project" value="TreeGrafter"/>
</dbReference>
<gene>
    <name evidence="5" type="ORF">F0562_003892</name>
</gene>
<evidence type="ECO:0000256" key="3">
    <source>
        <dbReference type="SAM" id="Coils"/>
    </source>
</evidence>
<keyword evidence="2 3" id="KW-0175">Coiled coil</keyword>
<evidence type="ECO:0000256" key="4">
    <source>
        <dbReference type="SAM" id="MobiDB-lite"/>
    </source>
</evidence>
<dbReference type="OrthoDB" id="852135at2759"/>
<name>A0A5J5BX51_9ASTE</name>
<feature type="coiled-coil region" evidence="3">
    <location>
        <begin position="81"/>
        <end position="112"/>
    </location>
</feature>
<dbReference type="InterPro" id="IPR008545">
    <property type="entry name" value="Web"/>
</dbReference>
<evidence type="ECO:0000313" key="5">
    <source>
        <dbReference type="EMBL" id="KAA8547244.1"/>
    </source>
</evidence>
<dbReference type="Pfam" id="PF05701">
    <property type="entry name" value="WEMBL"/>
    <property type="match status" value="1"/>
</dbReference>
<feature type="region of interest" description="Disordered" evidence="4">
    <location>
        <begin position="219"/>
        <end position="244"/>
    </location>
</feature>
<dbReference type="AlphaFoldDB" id="A0A5J5BX51"/>
<proteinExistence type="inferred from homology"/>
<protein>
    <submittedName>
        <fullName evidence="5">Uncharacterized protein</fullName>
    </submittedName>
</protein>
<accession>A0A5J5BX51</accession>
<organism evidence="5 6">
    <name type="scientific">Nyssa sinensis</name>
    <dbReference type="NCBI Taxonomy" id="561372"/>
    <lineage>
        <taxon>Eukaryota</taxon>
        <taxon>Viridiplantae</taxon>
        <taxon>Streptophyta</taxon>
        <taxon>Embryophyta</taxon>
        <taxon>Tracheophyta</taxon>
        <taxon>Spermatophyta</taxon>
        <taxon>Magnoliopsida</taxon>
        <taxon>eudicotyledons</taxon>
        <taxon>Gunneridae</taxon>
        <taxon>Pentapetalae</taxon>
        <taxon>asterids</taxon>
        <taxon>Cornales</taxon>
        <taxon>Nyssaceae</taxon>
        <taxon>Nyssa</taxon>
    </lineage>
</organism>
<comment type="similarity">
    <text evidence="1">Belongs to the WEB family.</text>
</comment>
<evidence type="ECO:0000256" key="2">
    <source>
        <dbReference type="ARBA" id="ARBA00023054"/>
    </source>
</evidence>
<evidence type="ECO:0000313" key="6">
    <source>
        <dbReference type="Proteomes" id="UP000325577"/>
    </source>
</evidence>
<dbReference type="GO" id="GO:0009904">
    <property type="term" value="P:chloroplast accumulation movement"/>
    <property type="evidence" value="ECO:0007669"/>
    <property type="project" value="TreeGrafter"/>
</dbReference>
<keyword evidence="6" id="KW-1185">Reference proteome</keyword>
<dbReference type="EMBL" id="CM018032">
    <property type="protein sequence ID" value="KAA8547244.1"/>
    <property type="molecule type" value="Genomic_DNA"/>
</dbReference>
<dbReference type="PANTHER" id="PTHR32054:SF70">
    <property type="entry name" value="OS07G0620100 PROTEIN"/>
    <property type="match status" value="1"/>
</dbReference>
<dbReference type="PANTHER" id="PTHR32054">
    <property type="entry name" value="HEAVY CHAIN, PUTATIVE, EXPRESSED-RELATED-RELATED"/>
    <property type="match status" value="1"/>
</dbReference>
<dbReference type="GO" id="GO:0009903">
    <property type="term" value="P:chloroplast avoidance movement"/>
    <property type="evidence" value="ECO:0007669"/>
    <property type="project" value="TreeGrafter"/>
</dbReference>